<reference evidence="1 2" key="1">
    <citation type="journal article" date="2023" name="BMC Biotechnol.">
        <title>Vitis rotundifolia cv Carlos genome sequencing.</title>
        <authorList>
            <person name="Huff M."/>
            <person name="Hulse-Kemp A."/>
            <person name="Scheffler B."/>
            <person name="Youngblood R."/>
            <person name="Simpson S."/>
            <person name="Babiker E."/>
            <person name="Staton M."/>
        </authorList>
    </citation>
    <scope>NUCLEOTIDE SEQUENCE [LARGE SCALE GENOMIC DNA]</scope>
    <source>
        <tissue evidence="1">Leaf</tissue>
    </source>
</reference>
<comment type="caution">
    <text evidence="1">The sequence shown here is derived from an EMBL/GenBank/DDBJ whole genome shotgun (WGS) entry which is preliminary data.</text>
</comment>
<proteinExistence type="predicted"/>
<accession>A0AA39AAN0</accession>
<evidence type="ECO:0000313" key="2">
    <source>
        <dbReference type="Proteomes" id="UP001168098"/>
    </source>
</evidence>
<sequence length="73" mass="7795">MQALHHIANNLGQVSQRDVSDLVGTSHRVDPFAKIPHPPINSLEGCDQSNARISRIVASKGADEVATSKCFAS</sequence>
<organism evidence="1 2">
    <name type="scientific">Vitis rotundifolia</name>
    <name type="common">Muscadine grape</name>
    <dbReference type="NCBI Taxonomy" id="103349"/>
    <lineage>
        <taxon>Eukaryota</taxon>
        <taxon>Viridiplantae</taxon>
        <taxon>Streptophyta</taxon>
        <taxon>Embryophyta</taxon>
        <taxon>Tracheophyta</taxon>
        <taxon>Spermatophyta</taxon>
        <taxon>Magnoliopsida</taxon>
        <taxon>eudicotyledons</taxon>
        <taxon>Gunneridae</taxon>
        <taxon>Pentapetalae</taxon>
        <taxon>rosids</taxon>
        <taxon>Vitales</taxon>
        <taxon>Vitaceae</taxon>
        <taxon>Viteae</taxon>
        <taxon>Vitis</taxon>
    </lineage>
</organism>
<protein>
    <submittedName>
        <fullName evidence="1">Uncharacterized protein</fullName>
    </submittedName>
</protein>
<keyword evidence="2" id="KW-1185">Reference proteome</keyword>
<dbReference type="AlphaFoldDB" id="A0AA39AAN0"/>
<name>A0AA39AAN0_VITRO</name>
<evidence type="ECO:0000313" key="1">
    <source>
        <dbReference type="EMBL" id="KAJ9704103.1"/>
    </source>
</evidence>
<dbReference type="Proteomes" id="UP001168098">
    <property type="component" value="Unassembled WGS sequence"/>
</dbReference>
<dbReference type="EMBL" id="JARBHA010000004">
    <property type="protein sequence ID" value="KAJ9704103.1"/>
    <property type="molecule type" value="Genomic_DNA"/>
</dbReference>
<gene>
    <name evidence="1" type="ORF">PVL29_005405</name>
</gene>